<proteinExistence type="predicted"/>
<protein>
    <submittedName>
        <fullName evidence="1">Uncharacterized protein</fullName>
    </submittedName>
</protein>
<name>A0ABQ0IVH3_GLUTH</name>
<dbReference type="EMBL" id="BASM01000006">
    <property type="protein sequence ID" value="GAD25503.1"/>
    <property type="molecule type" value="Genomic_DNA"/>
</dbReference>
<accession>A0ABQ0IVH3</accession>
<reference evidence="1 2" key="1">
    <citation type="submission" date="2013-08" db="EMBL/GenBank/DDBJ databases">
        <title>Gluconobacter thailandicus NBRC 3257 whole genome sequence.</title>
        <authorList>
            <person name="Matsutani M."/>
            <person name="Yakushi T."/>
            <person name="Matsushita K."/>
        </authorList>
    </citation>
    <scope>NUCLEOTIDE SEQUENCE [LARGE SCALE GENOMIC DNA]</scope>
    <source>
        <strain evidence="1 2">NBRC 3257</strain>
    </source>
</reference>
<evidence type="ECO:0000313" key="1">
    <source>
        <dbReference type="EMBL" id="GAD25503.1"/>
    </source>
</evidence>
<gene>
    <name evidence="1" type="ORF">NBRC3257_0502</name>
</gene>
<sequence length="38" mass="4206">MFRFAAGSRPFAINWLMVGMRPSQSLSYSGQEAPGFLP</sequence>
<comment type="caution">
    <text evidence="1">The sequence shown here is derived from an EMBL/GenBank/DDBJ whole genome shotgun (WGS) entry which is preliminary data.</text>
</comment>
<evidence type="ECO:0000313" key="2">
    <source>
        <dbReference type="Proteomes" id="UP000018209"/>
    </source>
</evidence>
<keyword evidence="2" id="KW-1185">Reference proteome</keyword>
<organism evidence="1 2">
    <name type="scientific">Gluconobacter thailandicus NBRC 3257</name>
    <dbReference type="NCBI Taxonomy" id="1381097"/>
    <lineage>
        <taxon>Bacteria</taxon>
        <taxon>Pseudomonadati</taxon>
        <taxon>Pseudomonadota</taxon>
        <taxon>Alphaproteobacteria</taxon>
        <taxon>Acetobacterales</taxon>
        <taxon>Acetobacteraceae</taxon>
        <taxon>Gluconobacter</taxon>
    </lineage>
</organism>
<dbReference type="Proteomes" id="UP000018209">
    <property type="component" value="Unassembled WGS sequence"/>
</dbReference>